<keyword evidence="4" id="KW-0238">DNA-binding</keyword>
<dbReference type="GO" id="GO:0003677">
    <property type="term" value="F:DNA binding"/>
    <property type="evidence" value="ECO:0007669"/>
    <property type="project" value="UniProtKB-KW"/>
</dbReference>
<protein>
    <recommendedName>
        <fullName evidence="8">DNA 3'-5' helicase</fullName>
        <ecNumber evidence="8">5.6.2.4</ecNumber>
    </recommendedName>
</protein>
<evidence type="ECO:0000259" key="10">
    <source>
        <dbReference type="PROSITE" id="PS51192"/>
    </source>
</evidence>
<keyword evidence="3" id="KW-0067">ATP-binding</keyword>
<dbReference type="InterPro" id="IPR014001">
    <property type="entry name" value="Helicase_ATP-bd"/>
</dbReference>
<dbReference type="Proteomes" id="UP000315496">
    <property type="component" value="Chromosome 5"/>
</dbReference>
<name>A0A4Z1SXC7_GIAMU</name>
<evidence type="ECO:0000256" key="8">
    <source>
        <dbReference type="ARBA" id="ARBA00034808"/>
    </source>
</evidence>
<keyword evidence="13" id="KW-1185">Reference proteome</keyword>
<dbReference type="EC" id="5.6.2.4" evidence="8"/>
<dbReference type="PANTHER" id="PTHR13710">
    <property type="entry name" value="DNA HELICASE RECQ FAMILY MEMBER"/>
    <property type="match status" value="1"/>
</dbReference>
<dbReference type="PROSITE" id="PS51192">
    <property type="entry name" value="HELICASE_ATP_BIND_1"/>
    <property type="match status" value="1"/>
</dbReference>
<evidence type="ECO:0000256" key="3">
    <source>
        <dbReference type="ARBA" id="ARBA00022840"/>
    </source>
</evidence>
<evidence type="ECO:0000259" key="11">
    <source>
        <dbReference type="PROSITE" id="PS51194"/>
    </source>
</evidence>
<keyword evidence="12" id="KW-0378">Hydrolase</keyword>
<feature type="region of interest" description="Disordered" evidence="9">
    <location>
        <begin position="40"/>
        <end position="104"/>
    </location>
</feature>
<comment type="caution">
    <text evidence="12">The sequence shown here is derived from an EMBL/GenBank/DDBJ whole genome shotgun (WGS) entry which is preliminary data.</text>
</comment>
<feature type="domain" description="Helicase C-terminal" evidence="11">
    <location>
        <begin position="366"/>
        <end position="524"/>
    </location>
</feature>
<evidence type="ECO:0000313" key="13">
    <source>
        <dbReference type="Proteomes" id="UP000315496"/>
    </source>
</evidence>
<evidence type="ECO:0000256" key="7">
    <source>
        <dbReference type="ARBA" id="ARBA00034617"/>
    </source>
</evidence>
<dbReference type="PANTHER" id="PTHR13710:SF153">
    <property type="entry name" value="RECQ-LIKE DNA HELICASE BLM"/>
    <property type="match status" value="1"/>
</dbReference>
<dbReference type="Pfam" id="PF00270">
    <property type="entry name" value="DEAD"/>
    <property type="match status" value="1"/>
</dbReference>
<dbReference type="InterPro" id="IPR001650">
    <property type="entry name" value="Helicase_C-like"/>
</dbReference>
<dbReference type="PROSITE" id="PS51194">
    <property type="entry name" value="HELICASE_CTER"/>
    <property type="match status" value="1"/>
</dbReference>
<feature type="domain" description="Helicase ATP-binding" evidence="10">
    <location>
        <begin position="157"/>
        <end position="336"/>
    </location>
</feature>
<dbReference type="InterPro" id="IPR027417">
    <property type="entry name" value="P-loop_NTPase"/>
</dbReference>
<dbReference type="SMART" id="SM00487">
    <property type="entry name" value="DEXDc"/>
    <property type="match status" value="1"/>
</dbReference>
<evidence type="ECO:0000256" key="1">
    <source>
        <dbReference type="ARBA" id="ARBA00005446"/>
    </source>
</evidence>
<comment type="similarity">
    <text evidence="1">Belongs to the helicase family. RecQ subfamily.</text>
</comment>
<reference evidence="12 13" key="1">
    <citation type="submission" date="2019-05" db="EMBL/GenBank/DDBJ databases">
        <title>The compact genome of Giardia muris reveals important steps in the evolution of intestinal protozoan parasites.</title>
        <authorList>
            <person name="Xu F."/>
            <person name="Jimenez-Gonzalez A."/>
            <person name="Einarsson E."/>
            <person name="Astvaldsson A."/>
            <person name="Peirasmaki D."/>
            <person name="Eckmann L."/>
            <person name="Andersson J.O."/>
            <person name="Svard S.G."/>
            <person name="Jerlstrom-Hultqvist J."/>
        </authorList>
    </citation>
    <scope>NUCLEOTIDE SEQUENCE [LARGE SCALE GENOMIC DNA]</scope>
    <source>
        <strain evidence="12 13">Roberts-Thomson</strain>
    </source>
</reference>
<feature type="compositionally biased region" description="Basic and acidic residues" evidence="9">
    <location>
        <begin position="40"/>
        <end position="52"/>
    </location>
</feature>
<dbReference type="Pfam" id="PF00271">
    <property type="entry name" value="Helicase_C"/>
    <property type="match status" value="1"/>
</dbReference>
<dbReference type="SUPFAM" id="SSF52540">
    <property type="entry name" value="P-loop containing nucleoside triphosphate hydrolases"/>
    <property type="match status" value="1"/>
</dbReference>
<keyword evidence="12" id="KW-0347">Helicase</keyword>
<dbReference type="GO" id="GO:0043138">
    <property type="term" value="F:3'-5' DNA helicase activity"/>
    <property type="evidence" value="ECO:0007669"/>
    <property type="project" value="UniProtKB-EC"/>
</dbReference>
<comment type="catalytic activity">
    <reaction evidence="7">
        <text>Couples ATP hydrolysis with the unwinding of duplex DNA by translocating in the 3'-5' direction.</text>
        <dbReference type="EC" id="5.6.2.4"/>
    </reaction>
</comment>
<dbReference type="EMBL" id="VDLU01000005">
    <property type="protein sequence ID" value="TNJ26353.1"/>
    <property type="molecule type" value="Genomic_DNA"/>
</dbReference>
<accession>A0A4Z1SXC7</accession>
<dbReference type="GO" id="GO:0005634">
    <property type="term" value="C:nucleus"/>
    <property type="evidence" value="ECO:0007669"/>
    <property type="project" value="TreeGrafter"/>
</dbReference>
<evidence type="ECO:0000256" key="2">
    <source>
        <dbReference type="ARBA" id="ARBA00022741"/>
    </source>
</evidence>
<evidence type="ECO:0000256" key="9">
    <source>
        <dbReference type="SAM" id="MobiDB-lite"/>
    </source>
</evidence>
<organism evidence="12 13">
    <name type="scientific">Giardia muris</name>
    <dbReference type="NCBI Taxonomy" id="5742"/>
    <lineage>
        <taxon>Eukaryota</taxon>
        <taxon>Metamonada</taxon>
        <taxon>Diplomonadida</taxon>
        <taxon>Hexamitidae</taxon>
        <taxon>Giardiinae</taxon>
        <taxon>Giardia</taxon>
    </lineage>
</organism>
<gene>
    <name evidence="12" type="ORF">GMRT_13386</name>
</gene>
<dbReference type="GO" id="GO:0009378">
    <property type="term" value="F:four-way junction helicase activity"/>
    <property type="evidence" value="ECO:0007669"/>
    <property type="project" value="TreeGrafter"/>
</dbReference>
<dbReference type="GO" id="GO:0005694">
    <property type="term" value="C:chromosome"/>
    <property type="evidence" value="ECO:0007669"/>
    <property type="project" value="TreeGrafter"/>
</dbReference>
<evidence type="ECO:0000256" key="4">
    <source>
        <dbReference type="ARBA" id="ARBA00023125"/>
    </source>
</evidence>
<keyword evidence="5" id="KW-0413">Isomerase</keyword>
<keyword evidence="2" id="KW-0547">Nucleotide-binding</keyword>
<evidence type="ECO:0000256" key="6">
    <source>
        <dbReference type="ARBA" id="ARBA00023242"/>
    </source>
</evidence>
<dbReference type="VEuPathDB" id="GiardiaDB:GMRT_13386"/>
<sequence length="661" mass="72946">MDPILPASLRAHLDGFWAPFTILADPLDRSHTDRVVHGILRGEGEREEREQQKASVSGEDSEDSGDSLPTVSRTTPTLIHPGPIRGRKATKAASKEPPNPYAAIYDGRGSSAAAELYPPFDEEAFMKDLIFEEESYYLHALHSLGYANYRFGQRAVLCALNGLRKVLTVMPTGHGKSVLFVVPTLASRRVTLVVVPTIALQQDQLKKWSGKVPIKACGSGIGTGGDNAHTIKGRDVASIERGPLVLLVTPERLAIDKALQASLTLLAQTGALGLLVIDEAHLVLEWCGFRPEYSDLPQIFRELMSEGQMALLLLTATLTTCDSLSLMHLFGFQLDLGKEPLRRDQLFVCSAYRPNIQLNCVNFDPKLKELQDVVDSPLHLAISAHSSQTSIVYCRRREDNEALAQKLCTLFGTGFAEAYYSGKPALEAIFRRWLTGHTKCICGTIAFGMGIDKPDVRLVIDLDPSTSITHLLQKIGRCGRDGLSASAVLFFSVSSLLKTIRIVTNDGDQRALLDVIAVALFFLRDDSCRWRTLLRYFSQDLPLEGVSCGHCDVCNRPDHLGTQSPLPLQPFIQALLLTLDQAAGKLTITELVKRLSKDFSKRKKDAFSLSKEQVLRILLELVYSEHLELVSPFRDGAVYIRIPTGNSDARRKLSDLGTLEF</sequence>
<dbReference type="OrthoDB" id="10261556at2759"/>
<proteinExistence type="inferred from homology"/>
<dbReference type="SMART" id="SM00490">
    <property type="entry name" value="HELICc"/>
    <property type="match status" value="1"/>
</dbReference>
<dbReference type="GO" id="GO:0005524">
    <property type="term" value="F:ATP binding"/>
    <property type="evidence" value="ECO:0007669"/>
    <property type="project" value="UniProtKB-KW"/>
</dbReference>
<evidence type="ECO:0000313" key="12">
    <source>
        <dbReference type="EMBL" id="TNJ26353.1"/>
    </source>
</evidence>
<dbReference type="GO" id="GO:0000724">
    <property type="term" value="P:double-strand break repair via homologous recombination"/>
    <property type="evidence" value="ECO:0007669"/>
    <property type="project" value="TreeGrafter"/>
</dbReference>
<dbReference type="AlphaFoldDB" id="A0A4Z1SXC7"/>
<dbReference type="Gene3D" id="3.40.50.300">
    <property type="entry name" value="P-loop containing nucleotide triphosphate hydrolases"/>
    <property type="match status" value="2"/>
</dbReference>
<evidence type="ECO:0000256" key="5">
    <source>
        <dbReference type="ARBA" id="ARBA00023235"/>
    </source>
</evidence>
<keyword evidence="6" id="KW-0539">Nucleus</keyword>
<dbReference type="GO" id="GO:0005737">
    <property type="term" value="C:cytoplasm"/>
    <property type="evidence" value="ECO:0007669"/>
    <property type="project" value="TreeGrafter"/>
</dbReference>
<dbReference type="InterPro" id="IPR011545">
    <property type="entry name" value="DEAD/DEAH_box_helicase_dom"/>
</dbReference>